<keyword evidence="2" id="KW-0808">Transferase</keyword>
<proteinExistence type="predicted"/>
<evidence type="ECO:0000313" key="3">
    <source>
        <dbReference type="Proteomes" id="UP000236752"/>
    </source>
</evidence>
<name>A0A1H5S7M4_9RHOB</name>
<gene>
    <name evidence="2" type="ORF">SAMN04488045_0127</name>
</gene>
<dbReference type="InterPro" id="IPR000182">
    <property type="entry name" value="GNAT_dom"/>
</dbReference>
<accession>A0A1H5S7M4</accession>
<dbReference type="InterPro" id="IPR016181">
    <property type="entry name" value="Acyl_CoA_acyltransferase"/>
</dbReference>
<dbReference type="Proteomes" id="UP000236752">
    <property type="component" value="Unassembled WGS sequence"/>
</dbReference>
<dbReference type="Gene3D" id="3.40.630.30">
    <property type="match status" value="1"/>
</dbReference>
<reference evidence="2 3" key="1">
    <citation type="submission" date="2016-10" db="EMBL/GenBank/DDBJ databases">
        <authorList>
            <person name="de Groot N.N."/>
        </authorList>
    </citation>
    <scope>NUCLEOTIDE SEQUENCE [LARGE SCALE GENOMIC DNA]</scope>
    <source>
        <strain evidence="2 3">DSM 26915</strain>
    </source>
</reference>
<dbReference type="AlphaFoldDB" id="A0A1H5S7M4"/>
<dbReference type="CDD" id="cd04301">
    <property type="entry name" value="NAT_SF"/>
    <property type="match status" value="1"/>
</dbReference>
<dbReference type="GO" id="GO:0016747">
    <property type="term" value="F:acyltransferase activity, transferring groups other than amino-acyl groups"/>
    <property type="evidence" value="ECO:0007669"/>
    <property type="project" value="InterPro"/>
</dbReference>
<organism evidence="2 3">
    <name type="scientific">Thalassococcus halodurans</name>
    <dbReference type="NCBI Taxonomy" id="373675"/>
    <lineage>
        <taxon>Bacteria</taxon>
        <taxon>Pseudomonadati</taxon>
        <taxon>Pseudomonadota</taxon>
        <taxon>Alphaproteobacteria</taxon>
        <taxon>Rhodobacterales</taxon>
        <taxon>Roseobacteraceae</taxon>
        <taxon>Thalassococcus</taxon>
    </lineage>
</organism>
<dbReference type="SUPFAM" id="SSF55729">
    <property type="entry name" value="Acyl-CoA N-acyltransferases (Nat)"/>
    <property type="match status" value="1"/>
</dbReference>
<dbReference type="Pfam" id="PF00583">
    <property type="entry name" value="Acetyltransf_1"/>
    <property type="match status" value="1"/>
</dbReference>
<evidence type="ECO:0000259" key="1">
    <source>
        <dbReference type="PROSITE" id="PS51186"/>
    </source>
</evidence>
<keyword evidence="3" id="KW-1185">Reference proteome</keyword>
<dbReference type="PROSITE" id="PS51186">
    <property type="entry name" value="GNAT"/>
    <property type="match status" value="1"/>
</dbReference>
<dbReference type="EMBL" id="FNUZ01000001">
    <property type="protein sequence ID" value="SEF46420.1"/>
    <property type="molecule type" value="Genomic_DNA"/>
</dbReference>
<feature type="domain" description="N-acetyltransferase" evidence="1">
    <location>
        <begin position="2"/>
        <end position="148"/>
    </location>
</feature>
<dbReference type="OrthoDB" id="9805924at2"/>
<dbReference type="RefSeq" id="WP_103908553.1">
    <property type="nucleotide sequence ID" value="NZ_FNUZ01000001.1"/>
</dbReference>
<protein>
    <submittedName>
        <fullName evidence="2">Acetyltransferase (GNAT) family protein</fullName>
    </submittedName>
</protein>
<sequence length="148" mass="16514">MKSLHLATPEDAARLFPLVAAFHTERGFETTEDQQSAALTPLLEGTPHGAVWLIGPRKAPVGYIVVTFGWSVEFGGLDAIVDELYIRPAVRRRGMGFEALNGIAKALKDAGVRALHLEADRDDEDVHRFYARARFKARENYMFMSRAL</sequence>
<evidence type="ECO:0000313" key="2">
    <source>
        <dbReference type="EMBL" id="SEF46420.1"/>
    </source>
</evidence>